<dbReference type="EMBL" id="JBHRZV010000002">
    <property type="protein sequence ID" value="MFC3927101.1"/>
    <property type="molecule type" value="Genomic_DNA"/>
</dbReference>
<evidence type="ECO:0000256" key="6">
    <source>
        <dbReference type="SAM" id="Coils"/>
    </source>
</evidence>
<dbReference type="Proteomes" id="UP001595807">
    <property type="component" value="Unassembled WGS sequence"/>
</dbReference>
<keyword evidence="4" id="KW-0862">Zinc</keyword>
<dbReference type="RefSeq" id="WP_380424240.1">
    <property type="nucleotide sequence ID" value="NZ_JBHRZV010000002.1"/>
</dbReference>
<keyword evidence="6" id="KW-0175">Coiled coil</keyword>
<evidence type="ECO:0000256" key="2">
    <source>
        <dbReference type="ARBA" id="ARBA00022705"/>
    </source>
</evidence>
<evidence type="ECO:0000256" key="4">
    <source>
        <dbReference type="ARBA" id="ARBA00022833"/>
    </source>
</evidence>
<evidence type="ECO:0000313" key="7">
    <source>
        <dbReference type="EMBL" id="MFC3927101.1"/>
    </source>
</evidence>
<evidence type="ECO:0000256" key="1">
    <source>
        <dbReference type="ARBA" id="ARBA00022490"/>
    </source>
</evidence>
<dbReference type="Pfam" id="PF06156">
    <property type="entry name" value="YabA"/>
    <property type="match status" value="1"/>
</dbReference>
<proteinExistence type="predicted"/>
<keyword evidence="3" id="KW-0479">Metal-binding</keyword>
<keyword evidence="1" id="KW-0963">Cytoplasm</keyword>
<evidence type="ECO:0000256" key="5">
    <source>
        <dbReference type="ARBA" id="ARBA00022880"/>
    </source>
</evidence>
<dbReference type="InterPro" id="IPR010377">
    <property type="entry name" value="YabA"/>
</dbReference>
<dbReference type="NCBIfam" id="NF009640">
    <property type="entry name" value="PRK13169.1-1"/>
    <property type="match status" value="1"/>
</dbReference>
<dbReference type="PIRSF" id="PIRSF021439">
    <property type="entry name" value="DUF972"/>
    <property type="match status" value="1"/>
</dbReference>
<protein>
    <submittedName>
        <fullName evidence="7">DNA replication initiation control protein YabA</fullName>
    </submittedName>
</protein>
<accession>A0ABV8CSP3</accession>
<keyword evidence="2" id="KW-0235">DNA replication</keyword>
<keyword evidence="5" id="KW-0236">DNA replication inhibitor</keyword>
<organism evidence="7 8">
    <name type="scientific">Streptococcus caprae</name>
    <dbReference type="NCBI Taxonomy" id="1640501"/>
    <lineage>
        <taxon>Bacteria</taxon>
        <taxon>Bacillati</taxon>
        <taxon>Bacillota</taxon>
        <taxon>Bacilli</taxon>
        <taxon>Lactobacillales</taxon>
        <taxon>Streptococcaceae</taxon>
        <taxon>Streptococcus</taxon>
    </lineage>
</organism>
<evidence type="ECO:0000256" key="3">
    <source>
        <dbReference type="ARBA" id="ARBA00022723"/>
    </source>
</evidence>
<name>A0ABV8CSP3_9STRE</name>
<feature type="coiled-coil region" evidence="6">
    <location>
        <begin position="24"/>
        <end position="58"/>
    </location>
</feature>
<keyword evidence="8" id="KW-1185">Reference proteome</keyword>
<evidence type="ECO:0000313" key="8">
    <source>
        <dbReference type="Proteomes" id="UP001595807"/>
    </source>
</evidence>
<reference evidence="8" key="1">
    <citation type="journal article" date="2019" name="Int. J. Syst. Evol. Microbiol.">
        <title>The Global Catalogue of Microorganisms (GCM) 10K type strain sequencing project: providing services to taxonomists for standard genome sequencing and annotation.</title>
        <authorList>
            <consortium name="The Broad Institute Genomics Platform"/>
            <consortium name="The Broad Institute Genome Sequencing Center for Infectious Disease"/>
            <person name="Wu L."/>
            <person name="Ma J."/>
        </authorList>
    </citation>
    <scope>NUCLEOTIDE SEQUENCE [LARGE SCALE GENOMIC DNA]</scope>
    <source>
        <strain evidence="8">CCUG 67170</strain>
    </source>
</reference>
<comment type="caution">
    <text evidence="7">The sequence shown here is derived from an EMBL/GenBank/DDBJ whole genome shotgun (WGS) entry which is preliminary data.</text>
</comment>
<sequence length="106" mass="12614">MDKQQIFQSFEDFSQNLMVALAEVEAIKKQVKLITEENVRLRIENNNLRERLEQTTANPSSKLQYHGMERLESIYKEGFHICNDFYGQHRENQEDCVFCSLLLDRE</sequence>
<gene>
    <name evidence="7" type="primary">yabA</name>
    <name evidence="7" type="ORF">ACFORF_00440</name>
</gene>